<dbReference type="NCBIfam" id="TIGR00544">
    <property type="entry name" value="lgt"/>
    <property type="match status" value="1"/>
</dbReference>
<dbReference type="HOGENOM" id="CLU_013386_1_0_7"/>
<evidence type="ECO:0000313" key="9">
    <source>
        <dbReference type="Proteomes" id="UP000001933"/>
    </source>
</evidence>
<feature type="transmembrane region" description="Helical" evidence="7">
    <location>
        <begin position="27"/>
        <end position="45"/>
    </location>
</feature>
<dbReference type="KEGG" id="sat:SYN_01440"/>
<dbReference type="InterPro" id="IPR001640">
    <property type="entry name" value="Lgt"/>
</dbReference>
<dbReference type="EC" id="2.5.1.145" evidence="7"/>
<dbReference type="RefSeq" id="WP_011416157.1">
    <property type="nucleotide sequence ID" value="NC_007759.1"/>
</dbReference>
<keyword evidence="9" id="KW-1185">Reference proteome</keyword>
<keyword evidence="5 7" id="KW-1133">Transmembrane helix</keyword>
<dbReference type="eggNOG" id="COG0682">
    <property type="taxonomic scope" value="Bacteria"/>
</dbReference>
<dbReference type="GO" id="GO:0005886">
    <property type="term" value="C:plasma membrane"/>
    <property type="evidence" value="ECO:0007669"/>
    <property type="project" value="UniProtKB-SubCell"/>
</dbReference>
<evidence type="ECO:0000313" key="8">
    <source>
        <dbReference type="EMBL" id="ABC76123.1"/>
    </source>
</evidence>
<dbReference type="GO" id="GO:0008961">
    <property type="term" value="F:phosphatidylglycerol-prolipoprotein diacylglyceryl transferase activity"/>
    <property type="evidence" value="ECO:0007669"/>
    <property type="project" value="UniProtKB-UniRule"/>
</dbReference>
<evidence type="ECO:0000256" key="6">
    <source>
        <dbReference type="ARBA" id="ARBA00023136"/>
    </source>
</evidence>
<feature type="transmembrane region" description="Helical" evidence="7">
    <location>
        <begin position="217"/>
        <end position="235"/>
    </location>
</feature>
<dbReference type="HAMAP" id="MF_01147">
    <property type="entry name" value="Lgt"/>
    <property type="match status" value="1"/>
</dbReference>
<gene>
    <name evidence="7" type="primary">lgt</name>
    <name evidence="8" type="ORF">SYN_01440</name>
</gene>
<dbReference type="InParanoid" id="Q2LQ42"/>
<evidence type="ECO:0000256" key="1">
    <source>
        <dbReference type="ARBA" id="ARBA00007150"/>
    </source>
</evidence>
<protein>
    <recommendedName>
        <fullName evidence="7">Phosphatidylglycerol--prolipoprotein diacylglyceryl transferase</fullName>
        <ecNumber evidence="7">2.5.1.145</ecNumber>
    </recommendedName>
</protein>
<keyword evidence="4 7" id="KW-0812">Transmembrane</keyword>
<name>Q2LQ42_SYNAS</name>
<dbReference type="UniPathway" id="UPA00664"/>
<dbReference type="PROSITE" id="PS01311">
    <property type="entry name" value="LGT"/>
    <property type="match status" value="1"/>
</dbReference>
<sequence>MDAFFLFWQHLPETLRPELFSIGSFQVRYYSLMYLAAFCLTYVLVMHRVKKEGNSFSGETIQDLLLWAILGLVVGARLGYVFFYNFSYYLSHPLEILLPFEFSGGIRFVGISGMSYHGGAIGALLATFLFCRKRGISFWTILELFSPAVPLGYTFGRIGNFINGELYGRVTTVPWGMYFPLDPLHELRHPSQLYEAFFEGIVLFAILWGIRRRSPFDGFLFASYLFGYGLVRFFIEFFREPDAQLGLMWGGVFSMGQALCLLMMAAGVLVYILRRPQKSGSQVDPV</sequence>
<evidence type="ECO:0000256" key="3">
    <source>
        <dbReference type="ARBA" id="ARBA00022679"/>
    </source>
</evidence>
<comment type="function">
    <text evidence="7">Catalyzes the transfer of the diacylglyceryl group from phosphatidylglycerol to the sulfhydryl group of the N-terminal cysteine of a prolipoprotein, the first step in the formation of mature lipoproteins.</text>
</comment>
<dbReference type="AlphaFoldDB" id="Q2LQ42"/>
<feature type="transmembrane region" description="Helical" evidence="7">
    <location>
        <begin position="106"/>
        <end position="131"/>
    </location>
</feature>
<reference evidence="8 9" key="1">
    <citation type="journal article" date="2007" name="Proc. Natl. Acad. Sci. U.S.A.">
        <title>The genome of Syntrophus aciditrophicus: life at the thermodynamic limit of microbial growth.</title>
        <authorList>
            <person name="McInerney M.J."/>
            <person name="Rohlin L."/>
            <person name="Mouttaki H."/>
            <person name="Kim U."/>
            <person name="Krupp R.S."/>
            <person name="Rios-Hernandez L."/>
            <person name="Sieber J."/>
            <person name="Struchtemeyer C.G."/>
            <person name="Bhattacharyya A."/>
            <person name="Campbell J.W."/>
            <person name="Gunsalus R.P."/>
        </authorList>
    </citation>
    <scope>NUCLEOTIDE SEQUENCE [LARGE SCALE GENOMIC DNA]</scope>
    <source>
        <strain evidence="8 9">SB</strain>
    </source>
</reference>
<keyword evidence="7" id="KW-0997">Cell inner membrane</keyword>
<dbReference type="OrthoDB" id="871140at2"/>
<dbReference type="EMBL" id="CP000252">
    <property type="protein sequence ID" value="ABC76123.1"/>
    <property type="molecule type" value="Genomic_DNA"/>
</dbReference>
<dbReference type="Pfam" id="PF01790">
    <property type="entry name" value="LGT"/>
    <property type="match status" value="1"/>
</dbReference>
<evidence type="ECO:0000256" key="7">
    <source>
        <dbReference type="HAMAP-Rule" id="MF_01147"/>
    </source>
</evidence>
<keyword evidence="6 7" id="KW-0472">Membrane</keyword>
<dbReference type="FunCoup" id="Q2LQ42">
    <property type="interactions" value="307"/>
</dbReference>
<comment type="catalytic activity">
    <reaction evidence="7">
        <text>L-cysteinyl-[prolipoprotein] + a 1,2-diacyl-sn-glycero-3-phospho-(1'-sn-glycerol) = an S-1,2-diacyl-sn-glyceryl-L-cysteinyl-[prolipoprotein] + sn-glycerol 1-phosphate + H(+)</text>
        <dbReference type="Rhea" id="RHEA:56712"/>
        <dbReference type="Rhea" id="RHEA-COMP:14679"/>
        <dbReference type="Rhea" id="RHEA-COMP:14680"/>
        <dbReference type="ChEBI" id="CHEBI:15378"/>
        <dbReference type="ChEBI" id="CHEBI:29950"/>
        <dbReference type="ChEBI" id="CHEBI:57685"/>
        <dbReference type="ChEBI" id="CHEBI:64716"/>
        <dbReference type="ChEBI" id="CHEBI:140658"/>
        <dbReference type="EC" id="2.5.1.145"/>
    </reaction>
</comment>
<comment type="subcellular location">
    <subcellularLocation>
        <location evidence="7">Cell inner membrane</location>
        <topology evidence="7">Multi-pass membrane protein</topology>
    </subcellularLocation>
</comment>
<evidence type="ECO:0000256" key="2">
    <source>
        <dbReference type="ARBA" id="ARBA00022475"/>
    </source>
</evidence>
<dbReference type="PANTHER" id="PTHR30589">
    <property type="entry name" value="PROLIPOPROTEIN DIACYLGLYCERYL TRANSFERASE"/>
    <property type="match status" value="1"/>
</dbReference>
<dbReference type="Proteomes" id="UP000001933">
    <property type="component" value="Chromosome"/>
</dbReference>
<comment type="pathway">
    <text evidence="7">Protein modification; lipoprotein biosynthesis (diacylglyceryl transfer).</text>
</comment>
<dbReference type="GO" id="GO:0042158">
    <property type="term" value="P:lipoprotein biosynthetic process"/>
    <property type="evidence" value="ECO:0007669"/>
    <property type="project" value="UniProtKB-UniRule"/>
</dbReference>
<feature type="transmembrane region" description="Helical" evidence="7">
    <location>
        <begin position="65"/>
        <end position="86"/>
    </location>
</feature>
<dbReference type="PANTHER" id="PTHR30589:SF0">
    <property type="entry name" value="PHOSPHATIDYLGLYCEROL--PROLIPOPROTEIN DIACYLGLYCERYL TRANSFERASE"/>
    <property type="match status" value="1"/>
</dbReference>
<accession>Q2LQ42</accession>
<keyword evidence="3 7" id="KW-0808">Transferase</keyword>
<keyword evidence="2 7" id="KW-1003">Cell membrane</keyword>
<evidence type="ECO:0000256" key="4">
    <source>
        <dbReference type="ARBA" id="ARBA00022692"/>
    </source>
</evidence>
<keyword evidence="8" id="KW-0328">Glycosyltransferase</keyword>
<organism evidence="8 9">
    <name type="scientific">Syntrophus aciditrophicus (strain SB)</name>
    <dbReference type="NCBI Taxonomy" id="56780"/>
    <lineage>
        <taxon>Bacteria</taxon>
        <taxon>Pseudomonadati</taxon>
        <taxon>Thermodesulfobacteriota</taxon>
        <taxon>Syntrophia</taxon>
        <taxon>Syntrophales</taxon>
        <taxon>Syntrophaceae</taxon>
        <taxon>Syntrophus</taxon>
    </lineage>
</organism>
<comment type="similarity">
    <text evidence="1 7">Belongs to the Lgt family.</text>
</comment>
<feature type="transmembrane region" description="Helical" evidence="7">
    <location>
        <begin position="193"/>
        <end position="210"/>
    </location>
</feature>
<dbReference type="STRING" id="56780.SYN_01440"/>
<feature type="transmembrane region" description="Helical" evidence="7">
    <location>
        <begin position="138"/>
        <end position="156"/>
    </location>
</feature>
<feature type="binding site" evidence="7">
    <location>
        <position position="157"/>
    </location>
    <ligand>
        <name>a 1,2-diacyl-sn-glycero-3-phospho-(1'-sn-glycerol)</name>
        <dbReference type="ChEBI" id="CHEBI:64716"/>
    </ligand>
</feature>
<evidence type="ECO:0000256" key="5">
    <source>
        <dbReference type="ARBA" id="ARBA00022989"/>
    </source>
</evidence>
<proteinExistence type="inferred from homology"/>
<feature type="transmembrane region" description="Helical" evidence="7">
    <location>
        <begin position="247"/>
        <end position="273"/>
    </location>
</feature>